<reference evidence="12" key="1">
    <citation type="submission" date="2021-12" db="EMBL/GenBank/DDBJ databases">
        <title>Prjna785345.</title>
        <authorList>
            <person name="Rujirawat T."/>
            <person name="Krajaejun T."/>
        </authorList>
    </citation>
    <scope>NUCLEOTIDE SEQUENCE</scope>
    <source>
        <strain evidence="12">Pi057C3</strain>
    </source>
</reference>
<dbReference type="Pfam" id="PF14681">
    <property type="entry name" value="UPRTase"/>
    <property type="match status" value="1"/>
</dbReference>
<dbReference type="PANTHER" id="PTHR14336">
    <property type="entry name" value="TANDEM PH DOMAIN CONTAINING PROTEIN"/>
    <property type="match status" value="1"/>
</dbReference>
<dbReference type="InterPro" id="IPR029057">
    <property type="entry name" value="PRTase-like"/>
</dbReference>
<evidence type="ECO:0000256" key="9">
    <source>
        <dbReference type="ARBA" id="ARBA00023134"/>
    </source>
</evidence>
<dbReference type="EC" id="2.4.2.9" evidence="4"/>
<keyword evidence="9" id="KW-0342">GTP-binding</keyword>
<keyword evidence="8" id="KW-0547">Nucleotide-binding</keyword>
<dbReference type="CDD" id="cd00821">
    <property type="entry name" value="PH"/>
    <property type="match status" value="2"/>
</dbReference>
<feature type="region of interest" description="Disordered" evidence="10">
    <location>
        <begin position="383"/>
        <end position="416"/>
    </location>
</feature>
<dbReference type="InterPro" id="IPR011993">
    <property type="entry name" value="PH-like_dom_sf"/>
</dbReference>
<dbReference type="PROSITE" id="PS50003">
    <property type="entry name" value="PH_DOMAIN"/>
    <property type="match status" value="6"/>
</dbReference>
<comment type="pathway">
    <text evidence="2">Pyrimidine metabolism; UMP biosynthesis via salvage pathway; UMP from uracil: step 1/1.</text>
</comment>
<accession>A0AAD5L994</accession>
<dbReference type="EMBL" id="JAKCXM010000496">
    <property type="protein sequence ID" value="KAJ0393413.1"/>
    <property type="molecule type" value="Genomic_DNA"/>
</dbReference>
<dbReference type="GO" id="GO:0005525">
    <property type="term" value="F:GTP binding"/>
    <property type="evidence" value="ECO:0007669"/>
    <property type="project" value="UniProtKB-KW"/>
</dbReference>
<proteinExistence type="inferred from homology"/>
<feature type="domain" description="PH" evidence="11">
    <location>
        <begin position="231"/>
        <end position="326"/>
    </location>
</feature>
<feature type="domain" description="PH" evidence="11">
    <location>
        <begin position="722"/>
        <end position="812"/>
    </location>
</feature>
<dbReference type="Gene3D" id="2.30.29.30">
    <property type="entry name" value="Pleckstrin-homology domain (PH domain)/Phosphotyrosine-binding domain (PTB)"/>
    <property type="match status" value="7"/>
</dbReference>
<dbReference type="Gene3D" id="3.40.50.2020">
    <property type="match status" value="1"/>
</dbReference>
<feature type="domain" description="PH" evidence="11">
    <location>
        <begin position="811"/>
        <end position="903"/>
    </location>
</feature>
<feature type="region of interest" description="Disordered" evidence="10">
    <location>
        <begin position="1326"/>
        <end position="1349"/>
    </location>
</feature>
<dbReference type="FunFam" id="3.40.50.2020:FF:000023">
    <property type="entry name" value="Probable uracil phosphoribosyltransferase"/>
    <property type="match status" value="1"/>
</dbReference>
<feature type="domain" description="PH" evidence="11">
    <location>
        <begin position="422"/>
        <end position="519"/>
    </location>
</feature>
<evidence type="ECO:0000256" key="2">
    <source>
        <dbReference type="ARBA" id="ARBA00005180"/>
    </source>
</evidence>
<dbReference type="NCBIfam" id="NF001097">
    <property type="entry name" value="PRK00129.1"/>
    <property type="match status" value="1"/>
</dbReference>
<evidence type="ECO:0000256" key="6">
    <source>
        <dbReference type="ARBA" id="ARBA00022676"/>
    </source>
</evidence>
<dbReference type="CDD" id="cd06223">
    <property type="entry name" value="PRTases_typeI"/>
    <property type="match status" value="1"/>
</dbReference>
<feature type="compositionally biased region" description="Acidic residues" evidence="10">
    <location>
        <begin position="383"/>
        <end position="392"/>
    </location>
</feature>
<dbReference type="SUPFAM" id="SSF53271">
    <property type="entry name" value="PRTase-like"/>
    <property type="match status" value="1"/>
</dbReference>
<protein>
    <recommendedName>
        <fullName evidence="4">uracil phosphoribosyltransferase</fullName>
        <ecNumber evidence="4">2.4.2.9</ecNumber>
    </recommendedName>
</protein>
<feature type="domain" description="PH" evidence="11">
    <location>
        <begin position="567"/>
        <end position="703"/>
    </location>
</feature>
<feature type="region of interest" description="Disordered" evidence="10">
    <location>
        <begin position="899"/>
        <end position="933"/>
    </location>
</feature>
<evidence type="ECO:0000256" key="1">
    <source>
        <dbReference type="ARBA" id="ARBA00001946"/>
    </source>
</evidence>
<keyword evidence="13" id="KW-1185">Reference proteome</keyword>
<evidence type="ECO:0000256" key="8">
    <source>
        <dbReference type="ARBA" id="ARBA00022741"/>
    </source>
</evidence>
<dbReference type="Pfam" id="PF00169">
    <property type="entry name" value="PH"/>
    <property type="match status" value="4"/>
</dbReference>
<organism evidence="12 13">
    <name type="scientific">Pythium insidiosum</name>
    <name type="common">Pythiosis disease agent</name>
    <dbReference type="NCBI Taxonomy" id="114742"/>
    <lineage>
        <taxon>Eukaryota</taxon>
        <taxon>Sar</taxon>
        <taxon>Stramenopiles</taxon>
        <taxon>Oomycota</taxon>
        <taxon>Peronosporomycetes</taxon>
        <taxon>Pythiales</taxon>
        <taxon>Pythiaceae</taxon>
        <taxon>Pythium</taxon>
    </lineage>
</organism>
<evidence type="ECO:0000256" key="4">
    <source>
        <dbReference type="ARBA" id="ARBA00011894"/>
    </source>
</evidence>
<feature type="compositionally biased region" description="Pro residues" evidence="10">
    <location>
        <begin position="902"/>
        <end position="923"/>
    </location>
</feature>
<dbReference type="InterPro" id="IPR001849">
    <property type="entry name" value="PH_domain"/>
</dbReference>
<dbReference type="InterPro" id="IPR051707">
    <property type="entry name" value="PI-Interact_SigTrans_Reg"/>
</dbReference>
<gene>
    <name evidence="12" type="ORF">P43SY_005990</name>
</gene>
<evidence type="ECO:0000256" key="7">
    <source>
        <dbReference type="ARBA" id="ARBA00022679"/>
    </source>
</evidence>
<name>A0AAD5L994_PYTIN</name>
<evidence type="ECO:0000256" key="3">
    <source>
        <dbReference type="ARBA" id="ARBA00009516"/>
    </source>
</evidence>
<dbReference type="GO" id="GO:0008655">
    <property type="term" value="P:pyrimidine-containing compound salvage"/>
    <property type="evidence" value="ECO:0007669"/>
    <property type="project" value="UniProtKB-ARBA"/>
</dbReference>
<dbReference type="SUPFAM" id="SSF50729">
    <property type="entry name" value="PH domain-like"/>
    <property type="match status" value="7"/>
</dbReference>
<keyword evidence="6" id="KW-0328">Glycosyltransferase</keyword>
<comment type="caution">
    <text evidence="12">The sequence shown here is derived from an EMBL/GenBank/DDBJ whole genome shotgun (WGS) entry which is preliminary data.</text>
</comment>
<dbReference type="InterPro" id="IPR000836">
    <property type="entry name" value="PRTase_dom"/>
</dbReference>
<keyword evidence="5" id="KW-0021">Allosteric enzyme</keyword>
<dbReference type="SMART" id="SM00233">
    <property type="entry name" value="PH"/>
    <property type="match status" value="6"/>
</dbReference>
<feature type="compositionally biased region" description="Basic and acidic residues" evidence="10">
    <location>
        <begin position="924"/>
        <end position="933"/>
    </location>
</feature>
<evidence type="ECO:0000256" key="5">
    <source>
        <dbReference type="ARBA" id="ARBA00022533"/>
    </source>
</evidence>
<comment type="similarity">
    <text evidence="3">Belongs to the UPRTase family.</text>
</comment>
<feature type="region of interest" description="Disordered" evidence="10">
    <location>
        <begin position="1232"/>
        <end position="1258"/>
    </location>
</feature>
<dbReference type="GO" id="GO:0004845">
    <property type="term" value="F:uracil phosphoribosyltransferase activity"/>
    <property type="evidence" value="ECO:0007669"/>
    <property type="project" value="UniProtKB-EC"/>
</dbReference>
<dbReference type="Proteomes" id="UP001209570">
    <property type="component" value="Unassembled WGS sequence"/>
</dbReference>
<evidence type="ECO:0000313" key="12">
    <source>
        <dbReference type="EMBL" id="KAJ0393413.1"/>
    </source>
</evidence>
<evidence type="ECO:0000259" key="11">
    <source>
        <dbReference type="PROSITE" id="PS50003"/>
    </source>
</evidence>
<feature type="domain" description="PH" evidence="11">
    <location>
        <begin position="1140"/>
        <end position="1230"/>
    </location>
</feature>
<evidence type="ECO:0000313" key="13">
    <source>
        <dbReference type="Proteomes" id="UP001209570"/>
    </source>
</evidence>
<dbReference type="PANTHER" id="PTHR14336:SF16">
    <property type="entry name" value="PH DOMAIN-CONTAINING PROTEIN"/>
    <property type="match status" value="1"/>
</dbReference>
<keyword evidence="7" id="KW-0808">Transferase</keyword>
<evidence type="ECO:0000256" key="10">
    <source>
        <dbReference type="SAM" id="MobiDB-lite"/>
    </source>
</evidence>
<sequence length="1355" mass="150513">MATAATVAALEAKYKTLTVLKHKALAPLLIKLRDQTTPHVQFKHYADRLMRILAEEGLAECATTSETVQTPTGDSFTGVVPTDQVCAVSIIRAGDSLLDAVMKCEPKVSVGKILIQRDESSHDKHPMLFYSKLPPKIASYENVLVVDPMLATAGSVLLAIKTLIEAGVEERKIVFVNVISCPEGINTLLAAHPQVRIVTAAVDRGLNEHKYIVPGLGDYGDRYFNTAMEGEIDHAGWAHKQGSKVRNWKKRFFVLRGRDLRYYASPGPTGHGADEKGRVRVVEVKDPPQVDTLLLECEGKAQPLKMKPLSADDTLVWFQKLKAALSDYDDLFEDDDLAQDHEPRDGNDSYLEKYFAHPDSLRGGLLASASSVVIDLDENQADDQADDLEAGEDNNQREEQTIRHNKATPRASPISASKPTATAVLAGWLSLGDPSDYRTVWKKRYVILSSDRTLTYYASKGSASALETVTIAAVALSSSRLNTLELKVQHKSPDRVLGIAAESREELIEWDRALAQLLDTCSLVFDASSSRRGFWDNVRDDDDYEFDNNQDEHDARLARRLSSYRGGVSREGWLTVKTTSSTNWIRRYLVLNGARLQQMGQPGGKVLDESYVMDMKVVATKGSTEMEVELMSGDIITLRADNTNDAENWMHALSELADEKLPAPVTPAFAMDVHFMNGRILRIATSSKAEYDDWFSALTNAAALSALRATKVDGSQGASAASNRKRGWLLKKGQRVKSWKRRYFVLERNMLAYFDTPGTEALGSGIVFDVVTGDLRPFCLNIRFQNGRLLHVVASDEAEFSEWLEALQLASNISETFVSQKTESQHFKTWKKRYFTFKNGALIFYNDIGGAAQGNGIVTKTEYDTTKPLSLKISLDNGRILRVSGESQSDIDEWFSVLTKTPMPPAGKPSPAPAPAPAPAGPKPEPRRTDRQDRLAAVQAVTGANAKHDASDYLPNDSISDESFLRLHAGTEGSDLALTNGSFQKERVYKGDLPFAPALVTPDEATDIHSDSDDDLSYMRNLNADDDAEELKRRSRAAEVPRADVMETADPLVTYAGWAFKEGSLVKNWKKRFIVVKRRELAYYKTTDHTSSKAQMMGSMRIARVERANNITNGLLIVSVDGRELKIFMDTPVESDKSKPNQHIGWLDKQGQQFKTWKRRYFVLNNNELTYAVDMQSEPLGRFRVLGARRDRTRPFTLEISLENGRELRVSAESEMDIDEWHKAIRSAIQLSPSRGAAPATDHGGANPQSHPTDNDDAWQLFGQPMEEEEAAPPLSFGRSISLQREGENFSFIEHESEPLPKPYSPTAPSEDTIRRMRIEQHLLDSDDEEETAHPIGTARQASSSNAGPCCCSIM</sequence>
<comment type="cofactor">
    <cofactor evidence="1">
        <name>Mg(2+)</name>
        <dbReference type="ChEBI" id="CHEBI:18420"/>
    </cofactor>
</comment>